<dbReference type="GO" id="GO:0006508">
    <property type="term" value="P:proteolysis"/>
    <property type="evidence" value="ECO:0007669"/>
    <property type="project" value="InterPro"/>
</dbReference>
<accession>A0A8X6KCA7</accession>
<dbReference type="EMBL" id="BMAO01020728">
    <property type="protein sequence ID" value="GFQ69411.1"/>
    <property type="molecule type" value="Genomic_DNA"/>
</dbReference>
<protein>
    <submittedName>
        <fullName evidence="2">Peptidase A2 domain-containing protein</fullName>
    </submittedName>
</protein>
<evidence type="ECO:0000313" key="3">
    <source>
        <dbReference type="Proteomes" id="UP000887116"/>
    </source>
</evidence>
<evidence type="ECO:0000259" key="1">
    <source>
        <dbReference type="Pfam" id="PF09668"/>
    </source>
</evidence>
<dbReference type="InterPro" id="IPR021109">
    <property type="entry name" value="Peptidase_aspartic_dom_sf"/>
</dbReference>
<reference evidence="2" key="1">
    <citation type="submission" date="2020-07" db="EMBL/GenBank/DDBJ databases">
        <title>Multicomponent nature underlies the extraordinary mechanical properties of spider dragline silk.</title>
        <authorList>
            <person name="Kono N."/>
            <person name="Nakamura H."/>
            <person name="Mori M."/>
            <person name="Yoshida Y."/>
            <person name="Ohtoshi R."/>
            <person name="Malay A.D."/>
            <person name="Moran D.A.P."/>
            <person name="Tomita M."/>
            <person name="Numata K."/>
            <person name="Arakawa K."/>
        </authorList>
    </citation>
    <scope>NUCLEOTIDE SEQUENCE</scope>
</reference>
<sequence>MHVAILIKGTKLTALCDSGSQANILNRKTYLTVGFPPLYPSQTIFSGIGKDKVQSIGFFQDNITIQDNTPPATIHVLDDDVFPLDVIIGIDIL</sequence>
<dbReference type="InterPro" id="IPR019103">
    <property type="entry name" value="Peptidase_aspartic_DDI1-type"/>
</dbReference>
<dbReference type="SUPFAM" id="SSF50630">
    <property type="entry name" value="Acid proteases"/>
    <property type="match status" value="1"/>
</dbReference>
<dbReference type="Proteomes" id="UP000887116">
    <property type="component" value="Unassembled WGS sequence"/>
</dbReference>
<dbReference type="Pfam" id="PF09668">
    <property type="entry name" value="Asp_protease"/>
    <property type="match status" value="1"/>
</dbReference>
<dbReference type="CDD" id="cd00303">
    <property type="entry name" value="retropepsin_like"/>
    <property type="match status" value="1"/>
</dbReference>
<dbReference type="Gene3D" id="2.40.70.10">
    <property type="entry name" value="Acid Proteases"/>
    <property type="match status" value="1"/>
</dbReference>
<keyword evidence="3" id="KW-1185">Reference proteome</keyword>
<feature type="domain" description="Aspartic peptidase DDI1-type" evidence="1">
    <location>
        <begin position="2"/>
        <end position="93"/>
    </location>
</feature>
<name>A0A8X6KCA7_TRICU</name>
<dbReference type="GO" id="GO:0004190">
    <property type="term" value="F:aspartic-type endopeptidase activity"/>
    <property type="evidence" value="ECO:0007669"/>
    <property type="project" value="InterPro"/>
</dbReference>
<dbReference type="AlphaFoldDB" id="A0A8X6KCA7"/>
<evidence type="ECO:0000313" key="2">
    <source>
        <dbReference type="EMBL" id="GFQ69411.1"/>
    </source>
</evidence>
<gene>
    <name evidence="2" type="primary">AVEN_252449_1</name>
    <name evidence="2" type="ORF">TNCT_20551</name>
</gene>
<organism evidence="2 3">
    <name type="scientific">Trichonephila clavata</name>
    <name type="common">Joro spider</name>
    <name type="synonym">Nephila clavata</name>
    <dbReference type="NCBI Taxonomy" id="2740835"/>
    <lineage>
        <taxon>Eukaryota</taxon>
        <taxon>Metazoa</taxon>
        <taxon>Ecdysozoa</taxon>
        <taxon>Arthropoda</taxon>
        <taxon>Chelicerata</taxon>
        <taxon>Arachnida</taxon>
        <taxon>Araneae</taxon>
        <taxon>Araneomorphae</taxon>
        <taxon>Entelegynae</taxon>
        <taxon>Araneoidea</taxon>
        <taxon>Nephilidae</taxon>
        <taxon>Trichonephila</taxon>
    </lineage>
</organism>
<dbReference type="OrthoDB" id="6435089at2759"/>
<comment type="caution">
    <text evidence="2">The sequence shown here is derived from an EMBL/GenBank/DDBJ whole genome shotgun (WGS) entry which is preliminary data.</text>
</comment>
<proteinExistence type="predicted"/>